<reference evidence="1 2" key="1">
    <citation type="submission" date="2023-02" db="EMBL/GenBank/DDBJ databases">
        <title>Bacterial whole genome sequence for Curvibacter sp. HBC28.</title>
        <authorList>
            <person name="Le V."/>
            <person name="Ko S.-R."/>
            <person name="Ahn C.-Y."/>
            <person name="Oh H.-M."/>
        </authorList>
    </citation>
    <scope>NUCLEOTIDE SEQUENCE [LARGE SCALE GENOMIC DNA]</scope>
    <source>
        <strain evidence="1 2">HBC28</strain>
    </source>
</reference>
<keyword evidence="2" id="KW-1185">Reference proteome</keyword>
<protein>
    <recommendedName>
        <fullName evidence="3">Carboxypeptidase regulatory-like domain-containing protein</fullName>
    </recommendedName>
</protein>
<evidence type="ECO:0000313" key="1">
    <source>
        <dbReference type="EMBL" id="MDD0815417.1"/>
    </source>
</evidence>
<organism evidence="1 2">
    <name type="scientific">Curvibacter microcysteis</name>
    <dbReference type="NCBI Taxonomy" id="3026419"/>
    <lineage>
        <taxon>Bacteria</taxon>
        <taxon>Pseudomonadati</taxon>
        <taxon>Pseudomonadota</taxon>
        <taxon>Betaproteobacteria</taxon>
        <taxon>Burkholderiales</taxon>
        <taxon>Comamonadaceae</taxon>
        <taxon>Curvibacter</taxon>
    </lineage>
</organism>
<evidence type="ECO:0000313" key="2">
    <source>
        <dbReference type="Proteomes" id="UP001528672"/>
    </source>
</evidence>
<sequence>MSLALALCSSVLLASCGGGGGGGSSSSSSSSSNTVSTAMVDSYGIAQPSSFDGGLASAAGINGTAADGAVLANAAVTVIDNAGRSVSTRTDSQGIYRARIDGFVPPLLGVVTKPDGSRWWAPSLSTPVARGFVLLNLTGLTDKLASDVASAAGKTGSAQLTPALLAANSAALATAKTALNSQLSTQLSAAGLSASNFDPVSTLLTNSNTGHDQLLNGLAISNSATTATVIGTRYSLGGSVNGLGSATGLSLLNGSETLSIAGGASSFSFVRKIAPGSAYNISVASQPSGLTCAVNNGSGVMGNAALTDVAVVCNTSTFSLGGSVSGLSSAGLVLANGSQTLAVPANASSFSFASPLPLGASYWVTVQSQPSGATCSVQNGGGSIASAVSSVKVLCLVNTYPLGGSVTGLSSNGLVLGITAQSVSVPAGAASWTFPAGVAVGVNYSVSVRAQPVGANCSVSNGSGTMGAAAVNSVQVSCQTGGFSLGGNISGLSSAGLVLSAAGQTLSVPANSSSFSFSDLVSAGSSYNVQVSSQPTGLTCSVSNGSGSMTAAVNSVGVTCSSSASTLGGSITGLTGTGLVLASNGQTLSLSPPLNNFTFPSALANGTPYNVTVQTQPTLQYCTVGNGSGTVGGKAITSVAISCGQNTFTLSGTAVGLTGALTLTSTTGTDTVAVSAAAPGFSFPTPVATGTAYRVYTPFPALLPYGCNAASGAMPPGGVSVRMACFDQYPHTLSTTGLASGESMNFTLTYSYPTGQSPDLTDTVTRTVTSRGGTLNYYLPVGATYSYTVSSQPATGSCALANNTGQGSQTTGGSRVQFVCQ</sequence>
<accession>A0ABT5MHQ8</accession>
<gene>
    <name evidence="1" type="ORF">PSQ39_12330</name>
</gene>
<evidence type="ECO:0008006" key="3">
    <source>
        <dbReference type="Google" id="ProtNLM"/>
    </source>
</evidence>
<dbReference type="EMBL" id="JAQSIO010000004">
    <property type="protein sequence ID" value="MDD0815417.1"/>
    <property type="molecule type" value="Genomic_DNA"/>
</dbReference>
<comment type="caution">
    <text evidence="1">The sequence shown here is derived from an EMBL/GenBank/DDBJ whole genome shotgun (WGS) entry which is preliminary data.</text>
</comment>
<name>A0ABT5MHQ8_9BURK</name>
<dbReference type="Proteomes" id="UP001528672">
    <property type="component" value="Unassembled WGS sequence"/>
</dbReference>
<proteinExistence type="predicted"/>